<dbReference type="PIRSF" id="PIRSF036684">
    <property type="entry name" value="ME_PTA"/>
    <property type="match status" value="1"/>
</dbReference>
<dbReference type="InterPro" id="IPR012188">
    <property type="entry name" value="ME_PTA"/>
</dbReference>
<evidence type="ECO:0000313" key="16">
    <source>
        <dbReference type="Proteomes" id="UP000252893"/>
    </source>
</evidence>
<dbReference type="RefSeq" id="WP_113942899.1">
    <property type="nucleotide sequence ID" value="NZ_JBHEEG010000005.1"/>
</dbReference>
<feature type="active site" description="Proton acceptor" evidence="9">
    <location>
        <position position="116"/>
    </location>
</feature>
<evidence type="ECO:0000256" key="6">
    <source>
        <dbReference type="ARBA" id="ARBA00022723"/>
    </source>
</evidence>
<dbReference type="SMART" id="SM01274">
    <property type="entry name" value="malic"/>
    <property type="match status" value="1"/>
</dbReference>
<dbReference type="InterPro" id="IPR042112">
    <property type="entry name" value="P_AcTrfase_dom2"/>
</dbReference>
<evidence type="ECO:0000313" key="15">
    <source>
        <dbReference type="EMBL" id="RBO99009.1"/>
    </source>
</evidence>
<dbReference type="SUPFAM" id="SSF53223">
    <property type="entry name" value="Aminoacid dehydrogenase-like, N-terminal domain"/>
    <property type="match status" value="1"/>
</dbReference>
<evidence type="ECO:0000256" key="3">
    <source>
        <dbReference type="ARBA" id="ARBA00007686"/>
    </source>
</evidence>
<evidence type="ECO:0000256" key="8">
    <source>
        <dbReference type="ARBA" id="ARBA00023268"/>
    </source>
</evidence>
<dbReference type="Pfam" id="PF01515">
    <property type="entry name" value="PTA_PTB"/>
    <property type="match status" value="1"/>
</dbReference>
<comment type="similarity">
    <text evidence="4">In the C-terminal section; belongs to the phosphate acetyltransferase and butyryltransferase family.</text>
</comment>
<dbReference type="InterPro" id="IPR046346">
    <property type="entry name" value="Aminoacid_DH-like_N_sf"/>
</dbReference>
<comment type="caution">
    <text evidence="15">The sequence shown here is derived from an EMBL/GenBank/DDBJ whole genome shotgun (WGS) entry which is preliminary data.</text>
</comment>
<dbReference type="GO" id="GO:0006108">
    <property type="term" value="P:malate metabolic process"/>
    <property type="evidence" value="ECO:0007669"/>
    <property type="project" value="InterPro"/>
</dbReference>
<keyword evidence="7" id="KW-0560">Oxidoreductase</keyword>
<dbReference type="FunFam" id="3.40.50.720:FF:000095">
    <property type="entry name" value="NADP-dependent malic enzyme"/>
    <property type="match status" value="1"/>
</dbReference>
<feature type="region of interest" description="Disordered" evidence="12">
    <location>
        <begin position="1"/>
        <end position="23"/>
    </location>
</feature>
<evidence type="ECO:0000256" key="1">
    <source>
        <dbReference type="ARBA" id="ARBA00001936"/>
    </source>
</evidence>
<dbReference type="AlphaFoldDB" id="A0A366EB75"/>
<dbReference type="InterPro" id="IPR036291">
    <property type="entry name" value="NAD(P)-bd_dom_sf"/>
</dbReference>
<dbReference type="InterPro" id="IPR051674">
    <property type="entry name" value="Malate_Decarboxylase"/>
</dbReference>
<evidence type="ECO:0000256" key="11">
    <source>
        <dbReference type="PIRSR" id="PIRSR036684-3"/>
    </source>
</evidence>
<dbReference type="GO" id="GO:0016746">
    <property type="term" value="F:acyltransferase activity"/>
    <property type="evidence" value="ECO:0007669"/>
    <property type="project" value="InterPro"/>
</dbReference>
<feature type="binding site" evidence="10">
    <location>
        <position position="159"/>
    </location>
    <ligand>
        <name>a divalent metal cation</name>
        <dbReference type="ChEBI" id="CHEBI:60240"/>
    </ligand>
</feature>
<dbReference type="Proteomes" id="UP000252893">
    <property type="component" value="Unassembled WGS sequence"/>
</dbReference>
<feature type="binding site" evidence="11">
    <location>
        <begin position="98"/>
        <end position="105"/>
    </location>
    <ligand>
        <name>NADP(+)</name>
        <dbReference type="ChEBI" id="CHEBI:58349"/>
    </ligand>
</feature>
<dbReference type="InterPro" id="IPR012301">
    <property type="entry name" value="Malic_N_dom"/>
</dbReference>
<sequence>MTKNSSNDTNKTGTAQGAGTERKFSDFEEAALFYHRSPKPGKLEIQPTKTLGNQRDLALAYSPGVAAPCLAIQDDPALAADYTARANLVAVISNGTAVLGLGNIGPLASKPVMEGKAVLFKKFADIDVFDIEIDSLKVERMVDVISALEPTFGGINLEDIKAPECFEVEEQLRAKMNIPVFHDDQHGTAIIVAAAVVNGLELANKDISKAKIVVSGAGAAALACLNLLVSLGAQQKNIWVSDLEGVVYKGRNELMDRWKEVYAQETDARTLNDIIPDADVFLGVSAAGVLKPEMVAKMAPAPLIMALANPKPEIMPEEARAVREDAIICTGRSDYPNQVNNVLCFPYIFRGALDVGATAINEEMKMAAVKAIAALAREEVSDVAARAYPGETPVFGANYVIPSPFDPRLILRIAPAVAQAAMETGVATRPIEDMEAYVERLNRFVFRSGMIMKPVFAAARRSSDKKRVIYANGEEERVLRAAQVVLEEGIAIPTLIGRPSVIEARLQRYALKIKPGVDFDIINPEDDPRYRDYVELMHKLTGRQGMTPEAARSIVRTNPTVIAALAMMRDEADAMICGLEGRFERHLTLVKQILGIQTGLHDLSTLSLLISSRGTLFFTDTYVNIDPSAEEIAEMTILAAKEIRRFGIEPKAALLSHSNFGSRDSKSAAKMRQACAILQERAPDLEVDGEMHGDAALSQFQRDRVFPNSRLKGEANLLVFPNLDAANITMNVLKTVTDALHVGPILLGAARPAHILTPSVTSRGIVNMTALAVVEASQRTPA</sequence>
<dbReference type="GO" id="GO:0051287">
    <property type="term" value="F:NAD binding"/>
    <property type="evidence" value="ECO:0007669"/>
    <property type="project" value="InterPro"/>
</dbReference>
<feature type="binding site" evidence="11">
    <location>
        <position position="309"/>
    </location>
    <ligand>
        <name>a divalent metal cation</name>
        <dbReference type="ChEBI" id="CHEBI:60240"/>
    </ligand>
</feature>
<dbReference type="Gene3D" id="3.40.50.10750">
    <property type="entry name" value="Isocitrate/Isopropylmalate dehydrogenase-like"/>
    <property type="match status" value="1"/>
</dbReference>
<feature type="domain" description="Malic enzyme N-terminal" evidence="14">
    <location>
        <begin position="40"/>
        <end position="173"/>
    </location>
</feature>
<dbReference type="GO" id="GO:0004470">
    <property type="term" value="F:malic enzyme activity"/>
    <property type="evidence" value="ECO:0007669"/>
    <property type="project" value="InterPro"/>
</dbReference>
<reference evidence="15 16" key="1">
    <citation type="submission" date="2018-06" db="EMBL/GenBank/DDBJ databases">
        <title>Genomic Encyclopedia of Type Strains, Phase IV (KMG-IV): sequencing the most valuable type-strain genomes for metagenomic binning, comparative biology and taxonomic classification.</title>
        <authorList>
            <person name="Goeker M."/>
        </authorList>
    </citation>
    <scope>NUCLEOTIDE SEQUENCE [LARGE SCALE GENOMIC DNA]</scope>
    <source>
        <strain evidence="15 16">DSM 25619</strain>
    </source>
</reference>
<dbReference type="Gene3D" id="3.40.50.720">
    <property type="entry name" value="NAD(P)-binding Rossmann-like Domain"/>
    <property type="match status" value="1"/>
</dbReference>
<dbReference type="InterPro" id="IPR045213">
    <property type="entry name" value="Malic_NAD-bd_bact_type"/>
</dbReference>
<evidence type="ECO:0000259" key="13">
    <source>
        <dbReference type="SMART" id="SM00919"/>
    </source>
</evidence>
<accession>A0A366EB75</accession>
<dbReference type="PANTHER" id="PTHR43237:SF4">
    <property type="entry name" value="NADP-DEPENDENT MALIC ENZYME"/>
    <property type="match status" value="1"/>
</dbReference>
<organism evidence="15 16">
    <name type="scientific">Pseudochrobactrum asaccharolyticum</name>
    <dbReference type="NCBI Taxonomy" id="354351"/>
    <lineage>
        <taxon>Bacteria</taxon>
        <taxon>Pseudomonadati</taxon>
        <taxon>Pseudomonadota</taxon>
        <taxon>Alphaproteobacteria</taxon>
        <taxon>Hyphomicrobiales</taxon>
        <taxon>Brucellaceae</taxon>
        <taxon>Pseudochrobactrum</taxon>
    </lineage>
</organism>
<feature type="domain" description="Malic enzyme NAD-binding" evidence="13">
    <location>
        <begin position="185"/>
        <end position="422"/>
    </location>
</feature>
<dbReference type="InterPro" id="IPR012302">
    <property type="entry name" value="Malic_NAD-bd"/>
</dbReference>
<dbReference type="Pfam" id="PF03949">
    <property type="entry name" value="Malic_M"/>
    <property type="match status" value="1"/>
</dbReference>
<comment type="cofactor">
    <cofactor evidence="1">
        <name>Mn(2+)</name>
        <dbReference type="ChEBI" id="CHEBI:29035"/>
    </cofactor>
</comment>
<dbReference type="GO" id="GO:0016616">
    <property type="term" value="F:oxidoreductase activity, acting on the CH-OH group of donors, NAD or NADP as acceptor"/>
    <property type="evidence" value="ECO:0007669"/>
    <property type="project" value="InterPro"/>
</dbReference>
<dbReference type="PANTHER" id="PTHR43237">
    <property type="entry name" value="NADP-DEPENDENT MALIC ENZYME"/>
    <property type="match status" value="1"/>
</dbReference>
<dbReference type="SMART" id="SM00919">
    <property type="entry name" value="Malic_M"/>
    <property type="match status" value="1"/>
</dbReference>
<dbReference type="FunFam" id="3.40.50.10380:FF:000003">
    <property type="entry name" value="NADP-dependent malic enzyme"/>
    <property type="match status" value="1"/>
</dbReference>
<dbReference type="OrthoDB" id="9805787at2"/>
<keyword evidence="8" id="KW-0511">Multifunctional enzyme</keyword>
<dbReference type="GO" id="GO:0046872">
    <property type="term" value="F:metal ion binding"/>
    <property type="evidence" value="ECO:0007669"/>
    <property type="project" value="UniProtKB-KW"/>
</dbReference>
<evidence type="ECO:0000256" key="4">
    <source>
        <dbReference type="ARBA" id="ARBA00008756"/>
    </source>
</evidence>
<dbReference type="PROSITE" id="PS00331">
    <property type="entry name" value="MALIC_ENZYMES"/>
    <property type="match status" value="1"/>
</dbReference>
<protein>
    <submittedName>
        <fullName evidence="15">Malate dehydrogenase (Oxaloacetate-decarboxylating)(NADP+)</fullName>
    </submittedName>
</protein>
<comment type="subunit">
    <text evidence="5">Homooctamer.</text>
</comment>
<dbReference type="Gene3D" id="3.40.50.10380">
    <property type="entry name" value="Malic enzyme, N-terminal domain"/>
    <property type="match status" value="1"/>
</dbReference>
<comment type="cofactor">
    <cofactor evidence="2">
        <name>Mg(2+)</name>
        <dbReference type="ChEBI" id="CHEBI:18420"/>
    </cofactor>
</comment>
<dbReference type="InterPro" id="IPR015884">
    <property type="entry name" value="Malic_enzyme_CS"/>
</dbReference>
<keyword evidence="6 10" id="KW-0479">Metal-binding</keyword>
<feature type="binding site" evidence="11">
    <location>
        <position position="184"/>
    </location>
    <ligand>
        <name>a divalent metal cation</name>
        <dbReference type="ChEBI" id="CHEBI:60240"/>
    </ligand>
</feature>
<evidence type="ECO:0000259" key="14">
    <source>
        <dbReference type="SMART" id="SM01274"/>
    </source>
</evidence>
<evidence type="ECO:0000256" key="12">
    <source>
        <dbReference type="SAM" id="MobiDB-lite"/>
    </source>
</evidence>
<gene>
    <name evidence="15" type="ORF">DFR47_101618</name>
</gene>
<dbReference type="InterPro" id="IPR037062">
    <property type="entry name" value="Malic_N_dom_sf"/>
</dbReference>
<dbReference type="SUPFAM" id="SSF51735">
    <property type="entry name" value="NAD(P)-binding Rossmann-fold domains"/>
    <property type="match status" value="1"/>
</dbReference>
<keyword evidence="16" id="KW-1185">Reference proteome</keyword>
<evidence type="ECO:0000256" key="9">
    <source>
        <dbReference type="PIRSR" id="PIRSR036684-1"/>
    </source>
</evidence>
<evidence type="ECO:0000256" key="7">
    <source>
        <dbReference type="ARBA" id="ARBA00023002"/>
    </source>
</evidence>
<feature type="compositionally biased region" description="Polar residues" evidence="12">
    <location>
        <begin position="1"/>
        <end position="17"/>
    </location>
</feature>
<feature type="binding site" evidence="10">
    <location>
        <position position="158"/>
    </location>
    <ligand>
        <name>a divalent metal cation</name>
        <dbReference type="ChEBI" id="CHEBI:60240"/>
    </ligand>
</feature>
<dbReference type="SUPFAM" id="SSF53659">
    <property type="entry name" value="Isocitrate/Isopropylmalate dehydrogenase-like"/>
    <property type="match status" value="1"/>
</dbReference>
<evidence type="ECO:0000256" key="5">
    <source>
        <dbReference type="ARBA" id="ARBA00011823"/>
    </source>
</evidence>
<keyword evidence="11" id="KW-0521">NADP</keyword>
<evidence type="ECO:0000256" key="10">
    <source>
        <dbReference type="PIRSR" id="PIRSR036684-2"/>
    </source>
</evidence>
<dbReference type="EMBL" id="QNRH01000001">
    <property type="protein sequence ID" value="RBO99009.1"/>
    <property type="molecule type" value="Genomic_DNA"/>
</dbReference>
<dbReference type="Pfam" id="PF00390">
    <property type="entry name" value="malic"/>
    <property type="match status" value="1"/>
</dbReference>
<dbReference type="CDD" id="cd05311">
    <property type="entry name" value="NAD_bind_2_malic_enz"/>
    <property type="match status" value="1"/>
</dbReference>
<comment type="similarity">
    <text evidence="3">In the N-terminal section; belongs to the malic enzymes family.</text>
</comment>
<name>A0A366EB75_9HYPH</name>
<dbReference type="InterPro" id="IPR002505">
    <property type="entry name" value="PTA_PTB"/>
</dbReference>
<dbReference type="InterPro" id="IPR042113">
    <property type="entry name" value="P_AcTrfase_dom1"/>
</dbReference>
<proteinExistence type="inferred from homology"/>
<dbReference type="Gene3D" id="3.40.50.10950">
    <property type="match status" value="1"/>
</dbReference>
<evidence type="ECO:0000256" key="2">
    <source>
        <dbReference type="ARBA" id="ARBA00001946"/>
    </source>
</evidence>